<evidence type="ECO:0000256" key="4">
    <source>
        <dbReference type="ARBA" id="ARBA00022553"/>
    </source>
</evidence>
<comment type="subcellular location">
    <subcellularLocation>
        <location evidence="16">Cell membrane</location>
        <topology evidence="16">Single-pass membrane protein</topology>
    </subcellularLocation>
</comment>
<organism evidence="19 20">
    <name type="scientific">Lautropia mirabilis ATCC 51599</name>
    <dbReference type="NCBI Taxonomy" id="887898"/>
    <lineage>
        <taxon>Bacteria</taxon>
        <taxon>Pseudomonadati</taxon>
        <taxon>Pseudomonadota</taxon>
        <taxon>Betaproteobacteria</taxon>
        <taxon>Burkholderiales</taxon>
        <taxon>Burkholderiaceae</taxon>
        <taxon>Lautropia</taxon>
    </lineage>
</organism>
<dbReference type="RefSeq" id="WP_005672096.1">
    <property type="nucleotide sequence ID" value="NZ_CP146288.1"/>
</dbReference>
<dbReference type="Pfam" id="PF04205">
    <property type="entry name" value="FMN_bind"/>
    <property type="match status" value="1"/>
</dbReference>
<keyword evidence="13 16" id="KW-0830">Ubiquinone</keyword>
<comment type="catalytic activity">
    <reaction evidence="16 17">
        <text>a ubiquinone + n Na(+)(in) + NADH + H(+) = a ubiquinol + n Na(+)(out) + NAD(+)</text>
        <dbReference type="Rhea" id="RHEA:47748"/>
        <dbReference type="Rhea" id="RHEA-COMP:9565"/>
        <dbReference type="Rhea" id="RHEA-COMP:9566"/>
        <dbReference type="ChEBI" id="CHEBI:15378"/>
        <dbReference type="ChEBI" id="CHEBI:16389"/>
        <dbReference type="ChEBI" id="CHEBI:17976"/>
        <dbReference type="ChEBI" id="CHEBI:29101"/>
        <dbReference type="ChEBI" id="CHEBI:57540"/>
        <dbReference type="ChEBI" id="CHEBI:57945"/>
        <dbReference type="EC" id="7.2.1.1"/>
    </reaction>
</comment>
<keyword evidence="12 16" id="KW-0406">Ion transport</keyword>
<feature type="transmembrane region" description="Helical" evidence="16">
    <location>
        <begin position="12"/>
        <end position="33"/>
    </location>
</feature>
<keyword evidence="2 16" id="KW-1003">Cell membrane</keyword>
<evidence type="ECO:0000259" key="18">
    <source>
        <dbReference type="SMART" id="SM00900"/>
    </source>
</evidence>
<dbReference type="InterPro" id="IPR007329">
    <property type="entry name" value="FMN-bd"/>
</dbReference>
<keyword evidence="10 16" id="KW-0520">NAD</keyword>
<protein>
    <recommendedName>
        <fullName evidence="16 17">Na(+)-translocating NADH-quinone reductase subunit C</fullName>
        <shortName evidence="16 17">Na(+)-NQR subunit C</shortName>
        <shortName evidence="16 17">Na(+)-translocating NQR subunit C</shortName>
        <ecNumber evidence="16 17">7.2.1.1</ecNumber>
    </recommendedName>
    <alternativeName>
        <fullName evidence="16 17">NQR complex subunit C</fullName>
    </alternativeName>
    <alternativeName>
        <fullName evidence="16 17">NQR-1 subunit C</fullName>
    </alternativeName>
</protein>
<evidence type="ECO:0000256" key="8">
    <source>
        <dbReference type="ARBA" id="ARBA00022967"/>
    </source>
</evidence>
<evidence type="ECO:0000256" key="13">
    <source>
        <dbReference type="ARBA" id="ARBA00023075"/>
    </source>
</evidence>
<dbReference type="EC" id="7.2.1.1" evidence="16 17"/>
<evidence type="ECO:0000256" key="3">
    <source>
        <dbReference type="ARBA" id="ARBA00022519"/>
    </source>
</evidence>
<evidence type="ECO:0000313" key="20">
    <source>
        <dbReference type="Proteomes" id="UP000011021"/>
    </source>
</evidence>
<evidence type="ECO:0000256" key="7">
    <source>
        <dbReference type="ARBA" id="ARBA00022692"/>
    </source>
</evidence>
<keyword evidence="8 16" id="KW-1278">Translocase</keyword>
<feature type="modified residue" description="FMN phosphoryl threonine" evidence="16">
    <location>
        <position position="233"/>
    </location>
</feature>
<comment type="function">
    <text evidence="16">NQR complex catalyzes the reduction of ubiquinone-1 to ubiquinol by two successive reactions, coupled with the transport of Na(+) ions from the cytoplasm to the periplasm. NqrA to NqrE are probably involved in the second step, the conversion of ubisemiquinone to ubiquinol.</text>
</comment>
<comment type="subunit">
    <text evidence="16 17">Composed of six subunits; NqrA, NqrB, NqrC, NqrD, NqrE and NqrF.</text>
</comment>
<evidence type="ECO:0000256" key="12">
    <source>
        <dbReference type="ARBA" id="ARBA00023065"/>
    </source>
</evidence>
<evidence type="ECO:0000256" key="2">
    <source>
        <dbReference type="ARBA" id="ARBA00022475"/>
    </source>
</evidence>
<dbReference type="GO" id="GO:0016655">
    <property type="term" value="F:oxidoreductase activity, acting on NAD(P)H, quinone or similar compound as acceptor"/>
    <property type="evidence" value="ECO:0007669"/>
    <property type="project" value="UniProtKB-UniRule"/>
</dbReference>
<evidence type="ECO:0000256" key="10">
    <source>
        <dbReference type="ARBA" id="ARBA00023027"/>
    </source>
</evidence>
<dbReference type="eggNOG" id="COG2869">
    <property type="taxonomic scope" value="Bacteria"/>
</dbReference>
<dbReference type="NCBIfam" id="NF003749">
    <property type="entry name" value="PRK05346.1-5"/>
    <property type="match status" value="1"/>
</dbReference>
<sequence>MSKQQESIGRTLLVAFVMCLVCSVIVASAAVMLKPVQLTNSLLDKQRNILVIAGLIQPEASAQEVQRVFRERIQPRLVDLDSGRFVEDGKPETFDPLQAAKDPAQSSALSGEDDIASIRRREHRTVVYQVEGPQKQLQTLILPIRGYGLWSTLHGFIALKNDLNTVVGLGFYQHAETPGLGGEVDNPRWKALWPGKKVFSDDGSKADIRIIKGSVDPSSPQAAHQVDGLAGATLTSKGVDNLLHFWLGPKGFGPFIANLRDSAQGSSQASTGGR</sequence>
<dbReference type="GO" id="GO:0006814">
    <property type="term" value="P:sodium ion transport"/>
    <property type="evidence" value="ECO:0007669"/>
    <property type="project" value="UniProtKB-UniRule"/>
</dbReference>
<comment type="cofactor">
    <cofactor evidence="16 17">
        <name>FMN</name>
        <dbReference type="ChEBI" id="CHEBI:58210"/>
    </cofactor>
</comment>
<evidence type="ECO:0000256" key="1">
    <source>
        <dbReference type="ARBA" id="ARBA00022448"/>
    </source>
</evidence>
<feature type="domain" description="FMN-binding" evidence="18">
    <location>
        <begin position="148"/>
        <end position="250"/>
    </location>
</feature>
<dbReference type="STRING" id="887898.HMPREF0551_0263"/>
<keyword evidence="11 16" id="KW-0915">Sodium</keyword>
<evidence type="ECO:0000256" key="15">
    <source>
        <dbReference type="ARBA" id="ARBA00023201"/>
    </source>
</evidence>
<evidence type="ECO:0000256" key="6">
    <source>
        <dbReference type="ARBA" id="ARBA00022643"/>
    </source>
</evidence>
<keyword evidence="5 16" id="KW-0285">Flavoprotein</keyword>
<evidence type="ECO:0000256" key="11">
    <source>
        <dbReference type="ARBA" id="ARBA00023053"/>
    </source>
</evidence>
<dbReference type="EMBL" id="AEQP01000001">
    <property type="protein sequence ID" value="EFV96080.1"/>
    <property type="molecule type" value="Genomic_DNA"/>
</dbReference>
<dbReference type="AlphaFoldDB" id="E7RTJ4"/>
<dbReference type="SMART" id="SM00900">
    <property type="entry name" value="FMN_bind"/>
    <property type="match status" value="1"/>
</dbReference>
<proteinExistence type="inferred from homology"/>
<accession>E7RTJ4</accession>
<dbReference type="PANTHER" id="PTHR37838:SF1">
    <property type="entry name" value="NA(+)-TRANSLOCATING NADH-QUINONE REDUCTASE SUBUNIT C"/>
    <property type="match status" value="1"/>
</dbReference>
<keyword evidence="7 16" id="KW-0812">Transmembrane</keyword>
<evidence type="ECO:0000256" key="5">
    <source>
        <dbReference type="ARBA" id="ARBA00022630"/>
    </source>
</evidence>
<dbReference type="Proteomes" id="UP000011021">
    <property type="component" value="Unassembled WGS sequence"/>
</dbReference>
<evidence type="ECO:0000313" key="19">
    <source>
        <dbReference type="EMBL" id="EFV96080.1"/>
    </source>
</evidence>
<gene>
    <name evidence="16 19" type="primary">nqrC</name>
    <name evidence="19" type="ORF">HMPREF0551_0263</name>
</gene>
<keyword evidence="4 16" id="KW-0597">Phosphoprotein</keyword>
<keyword evidence="1 16" id="KW-0813">Transport</keyword>
<keyword evidence="19" id="KW-0560">Oxidoreductase</keyword>
<keyword evidence="6 16" id="KW-0288">FMN</keyword>
<dbReference type="NCBIfam" id="TIGR01938">
    <property type="entry name" value="nqrC"/>
    <property type="match status" value="1"/>
</dbReference>
<comment type="caution">
    <text evidence="16">Lacks conserved residue(s) required for the propagation of feature annotation.</text>
</comment>
<comment type="similarity">
    <text evidence="16 17">Belongs to the NqrC family.</text>
</comment>
<dbReference type="HAMAP" id="MF_00427">
    <property type="entry name" value="NqrC"/>
    <property type="match status" value="1"/>
</dbReference>
<keyword evidence="15 16" id="KW-0739">Sodium transport</keyword>
<comment type="caution">
    <text evidence="19">The sequence shown here is derived from an EMBL/GenBank/DDBJ whole genome shotgun (WGS) entry which is preliminary data.</text>
</comment>
<keyword evidence="3" id="KW-0997">Cell inner membrane</keyword>
<evidence type="ECO:0000256" key="17">
    <source>
        <dbReference type="PIRNR" id="PIRNR009437"/>
    </source>
</evidence>
<name>E7RTJ4_9BURK</name>
<dbReference type="InterPro" id="IPR010204">
    <property type="entry name" value="NqrC"/>
</dbReference>
<evidence type="ECO:0000256" key="16">
    <source>
        <dbReference type="HAMAP-Rule" id="MF_00427"/>
    </source>
</evidence>
<keyword evidence="20" id="KW-1185">Reference proteome</keyword>
<keyword evidence="14 16" id="KW-0472">Membrane</keyword>
<reference evidence="19 20" key="1">
    <citation type="submission" date="2010-12" db="EMBL/GenBank/DDBJ databases">
        <authorList>
            <person name="Muzny D."/>
            <person name="Qin X."/>
            <person name="Deng J."/>
            <person name="Jiang H."/>
            <person name="Liu Y."/>
            <person name="Qu J."/>
            <person name="Song X.-Z."/>
            <person name="Zhang L."/>
            <person name="Thornton R."/>
            <person name="Coyle M."/>
            <person name="Francisco L."/>
            <person name="Jackson L."/>
            <person name="Javaid M."/>
            <person name="Korchina V."/>
            <person name="Kovar C."/>
            <person name="Mata R."/>
            <person name="Mathew T."/>
            <person name="Ngo R."/>
            <person name="Nguyen L."/>
            <person name="Nguyen N."/>
            <person name="Okwuonu G."/>
            <person name="Ongeri F."/>
            <person name="Pham C."/>
            <person name="Simmons D."/>
            <person name="Wilczek-Boney K."/>
            <person name="Hale W."/>
            <person name="Jakkamsetti A."/>
            <person name="Pham P."/>
            <person name="Ruth R."/>
            <person name="San Lucas F."/>
            <person name="Warren J."/>
            <person name="Zhang J."/>
            <person name="Zhao Z."/>
            <person name="Zhou C."/>
            <person name="Zhu D."/>
            <person name="Lee S."/>
            <person name="Bess C."/>
            <person name="Blankenburg K."/>
            <person name="Forbes L."/>
            <person name="Fu Q."/>
            <person name="Gubbala S."/>
            <person name="Hirani K."/>
            <person name="Jayaseelan J.C."/>
            <person name="Lara F."/>
            <person name="Munidasa M."/>
            <person name="Palculict T."/>
            <person name="Patil S."/>
            <person name="Pu L.-L."/>
            <person name="Saada N."/>
            <person name="Tang L."/>
            <person name="Weissenberger G."/>
            <person name="Zhu Y."/>
            <person name="Hemphill L."/>
            <person name="Shang Y."/>
            <person name="Youmans B."/>
            <person name="Ayvaz T."/>
            <person name="Ross M."/>
            <person name="Santibanez J."/>
            <person name="Aqrawi P."/>
            <person name="Gross S."/>
            <person name="Joshi V."/>
            <person name="Fowler G."/>
            <person name="Nazareth L."/>
            <person name="Reid J."/>
            <person name="Worley K."/>
            <person name="Petrosino J."/>
            <person name="Highlander S."/>
            <person name="Gibbs R."/>
        </authorList>
    </citation>
    <scope>NUCLEOTIDE SEQUENCE [LARGE SCALE GENOMIC DNA]</scope>
    <source>
        <strain evidence="19 20">ATCC 51599</strain>
    </source>
</reference>
<dbReference type="PANTHER" id="PTHR37838">
    <property type="entry name" value="NA(+)-TRANSLOCATING NADH-QUINONE REDUCTASE SUBUNIT C"/>
    <property type="match status" value="1"/>
</dbReference>
<keyword evidence="9 16" id="KW-1133">Transmembrane helix</keyword>
<evidence type="ECO:0000256" key="14">
    <source>
        <dbReference type="ARBA" id="ARBA00023136"/>
    </source>
</evidence>
<dbReference type="GO" id="GO:0005886">
    <property type="term" value="C:plasma membrane"/>
    <property type="evidence" value="ECO:0007669"/>
    <property type="project" value="UniProtKB-SubCell"/>
</dbReference>
<dbReference type="PIRSF" id="PIRSF009437">
    <property type="entry name" value="NQR-1_subunit_C"/>
    <property type="match status" value="1"/>
</dbReference>
<evidence type="ECO:0000256" key="9">
    <source>
        <dbReference type="ARBA" id="ARBA00022989"/>
    </source>
</evidence>
<dbReference type="HOGENOM" id="CLU_077882_0_1_4"/>
<dbReference type="GO" id="GO:0010181">
    <property type="term" value="F:FMN binding"/>
    <property type="evidence" value="ECO:0007669"/>
    <property type="project" value="UniProtKB-UniRule"/>
</dbReference>